<keyword evidence="1" id="KW-0472">Membrane</keyword>
<organism evidence="2 3">
    <name type="scientific">Methanocaldococcus infernus (strain DSM 11812 / JCM 15783 / ME)</name>
    <dbReference type="NCBI Taxonomy" id="573063"/>
    <lineage>
        <taxon>Archaea</taxon>
        <taxon>Methanobacteriati</taxon>
        <taxon>Methanobacteriota</taxon>
        <taxon>Methanomada group</taxon>
        <taxon>Methanococci</taxon>
        <taxon>Methanococcales</taxon>
        <taxon>Methanocaldococcaceae</taxon>
        <taxon>Methanocaldococcus</taxon>
    </lineage>
</organism>
<name>D5VU59_METIM</name>
<dbReference type="eggNOG" id="arCOG02209">
    <property type="taxonomic scope" value="Archaea"/>
</dbReference>
<accession>D5VU59</accession>
<sequence>MSYKERVVKGITWNFLLLMLSAPIGYLVRVLYANELPKLDVGLFYAVLDFLVYC</sequence>
<evidence type="ECO:0000313" key="2">
    <source>
        <dbReference type="EMBL" id="ADG14112.1"/>
    </source>
</evidence>
<dbReference type="RefSeq" id="WP_013100857.1">
    <property type="nucleotide sequence ID" value="NC_014122.1"/>
</dbReference>
<keyword evidence="3" id="KW-1185">Reference proteome</keyword>
<reference evidence="2" key="1">
    <citation type="submission" date="2010-04" db="EMBL/GenBank/DDBJ databases">
        <title>Complete sequence of Methanocaldococcus infernus ME.</title>
        <authorList>
            <consortium name="US DOE Joint Genome Institute"/>
            <person name="Lucas S."/>
            <person name="Copeland A."/>
            <person name="Lapidus A."/>
            <person name="Cheng J.-F."/>
            <person name="Bruce D."/>
            <person name="Goodwin L."/>
            <person name="Pitluck S."/>
            <person name="Munk A.C."/>
            <person name="Detter J.C."/>
            <person name="Han C."/>
            <person name="Tapia R."/>
            <person name="Land M."/>
            <person name="Hauser L."/>
            <person name="Kyrpides N."/>
            <person name="Mikhailova N."/>
            <person name="Sieprawska-Lupa M."/>
            <person name="Whitman W.B."/>
            <person name="Woyke T."/>
        </authorList>
    </citation>
    <scope>NUCLEOTIDE SEQUENCE [LARGE SCALE GENOMIC DNA]</scope>
    <source>
        <strain evidence="2">ME</strain>
    </source>
</reference>
<dbReference type="HOGENOM" id="CLU_3039054_0_0_2"/>
<gene>
    <name evidence="2" type="ordered locus">Metin_1468</name>
</gene>
<dbReference type="KEGG" id="mif:Metin_1468"/>
<evidence type="ECO:0000256" key="1">
    <source>
        <dbReference type="SAM" id="Phobius"/>
    </source>
</evidence>
<dbReference type="AlphaFoldDB" id="D5VU59"/>
<dbReference type="EMBL" id="CP002009">
    <property type="protein sequence ID" value="ADG14112.1"/>
    <property type="molecule type" value="Genomic_DNA"/>
</dbReference>
<dbReference type="Proteomes" id="UP000002061">
    <property type="component" value="Chromosome"/>
</dbReference>
<protein>
    <submittedName>
        <fullName evidence="2">Polysaccharide biosynthesis protein</fullName>
    </submittedName>
</protein>
<dbReference type="STRING" id="573063.Metin_1468"/>
<keyword evidence="1" id="KW-1133">Transmembrane helix</keyword>
<keyword evidence="1" id="KW-0812">Transmembrane</keyword>
<proteinExistence type="predicted"/>
<evidence type="ECO:0000313" key="3">
    <source>
        <dbReference type="Proteomes" id="UP000002061"/>
    </source>
</evidence>
<feature type="transmembrane region" description="Helical" evidence="1">
    <location>
        <begin position="12"/>
        <end position="32"/>
    </location>
</feature>
<dbReference type="GeneID" id="43321599"/>